<proteinExistence type="predicted"/>
<evidence type="ECO:0008006" key="4">
    <source>
        <dbReference type="Google" id="ProtNLM"/>
    </source>
</evidence>
<dbReference type="EMBL" id="CZBL01000006">
    <property type="protein sequence ID" value="CUQ07932.1"/>
    <property type="molecule type" value="Genomic_DNA"/>
</dbReference>
<sequence>MKNLQLTKLGFLLFLILLCGCSDHFVIDTPAEAGNSYESDVHVLNKFVDISEPGQKYYINPNKKSTVLSYITNSDLEELNAVNSLSASRYEKSLFRLNEKISQAISSHTVDYVVMCTSSQIFVDRINDDSPIELKSAGFTTLSDNLVVSLLDISSEEMSSREIYSGNLVQTGLELNPSLYARDHWIFRIRCEVGEPTDRKTAWVLFCGVGYFSAASFNWLALDSYDNRVSWNFTGESMLDETMPSIAQMIFFK</sequence>
<gene>
    <name evidence="2" type="ORF">ERS852558_01759</name>
</gene>
<accession>A0A174TDT2</accession>
<evidence type="ECO:0000313" key="3">
    <source>
        <dbReference type="Proteomes" id="UP000095725"/>
    </source>
</evidence>
<name>A0A174TDT2_9BACE</name>
<evidence type="ECO:0000313" key="2">
    <source>
        <dbReference type="EMBL" id="CUQ07932.1"/>
    </source>
</evidence>
<dbReference type="PROSITE" id="PS51257">
    <property type="entry name" value="PROKAR_LIPOPROTEIN"/>
    <property type="match status" value="1"/>
</dbReference>
<reference evidence="2 3" key="1">
    <citation type="submission" date="2015-09" db="EMBL/GenBank/DDBJ databases">
        <authorList>
            <consortium name="Pathogen Informatics"/>
        </authorList>
    </citation>
    <scope>NUCLEOTIDE SEQUENCE [LARGE SCALE GENOMIC DNA]</scope>
    <source>
        <strain evidence="2 3">2789STDY5834946</strain>
    </source>
</reference>
<organism evidence="2 3">
    <name type="scientific">Bacteroides caccae</name>
    <dbReference type="NCBI Taxonomy" id="47678"/>
    <lineage>
        <taxon>Bacteria</taxon>
        <taxon>Pseudomonadati</taxon>
        <taxon>Bacteroidota</taxon>
        <taxon>Bacteroidia</taxon>
        <taxon>Bacteroidales</taxon>
        <taxon>Bacteroidaceae</taxon>
        <taxon>Bacteroides</taxon>
    </lineage>
</organism>
<keyword evidence="1" id="KW-0732">Signal</keyword>
<protein>
    <recommendedName>
        <fullName evidence="4">Lipoprotein</fullName>
    </recommendedName>
</protein>
<feature type="chain" id="PRO_5008033777" description="Lipoprotein" evidence="1">
    <location>
        <begin position="25"/>
        <end position="253"/>
    </location>
</feature>
<evidence type="ECO:0000256" key="1">
    <source>
        <dbReference type="SAM" id="SignalP"/>
    </source>
</evidence>
<dbReference type="AlphaFoldDB" id="A0A174TDT2"/>
<dbReference type="Proteomes" id="UP000095725">
    <property type="component" value="Unassembled WGS sequence"/>
</dbReference>
<feature type="signal peptide" evidence="1">
    <location>
        <begin position="1"/>
        <end position="24"/>
    </location>
</feature>
<dbReference type="RefSeq" id="WP_055256234.1">
    <property type="nucleotide sequence ID" value="NZ_CP081920.1"/>
</dbReference>